<comment type="caution">
    <text evidence="3">The sequence shown here is derived from an EMBL/GenBank/DDBJ whole genome shotgun (WGS) entry which is preliminary data.</text>
</comment>
<gene>
    <name evidence="3" type="ORF">LEP1GSC038_1396</name>
</gene>
<sequence length="299" mass="35492">MSDSNSIDLNRSLVVLYGDKILLLEQLITNQKRQLEIFGFGDGEGAAKIEDSNEKIIDQLCSVDLKIEKMTEGVPQTLELIELTEILFQKMEESRFLHFQVEDKMKKILKEYQKELNQVQVQIQLKRHLRRRLLENGDLLERALEFLGLEPGFNEKDLKERFYFLSKKYHPDTGEFSNDSLFKELIEYRNILYSYLEQETFKKENVFTDPPRNFHKDDYTIYKRAREIYDSAIHEYYKLTDGNPIFLKEEENPVLRKLRHSLEISKSGFEELISSHPQSIWIPDAKDTLQKIEIWFKAP</sequence>
<evidence type="ECO:0000256" key="1">
    <source>
        <dbReference type="SAM" id="Coils"/>
    </source>
</evidence>
<dbReference type="Gene3D" id="1.10.287.110">
    <property type="entry name" value="DnaJ domain"/>
    <property type="match status" value="1"/>
</dbReference>
<dbReference type="CDD" id="cd06257">
    <property type="entry name" value="DnaJ"/>
    <property type="match status" value="1"/>
</dbReference>
<dbReference type="InterPro" id="IPR001623">
    <property type="entry name" value="DnaJ_domain"/>
</dbReference>
<evidence type="ECO:0000313" key="3">
    <source>
        <dbReference type="EMBL" id="EMM73229.1"/>
    </source>
</evidence>
<dbReference type="SUPFAM" id="SSF46565">
    <property type="entry name" value="Chaperone J-domain"/>
    <property type="match status" value="1"/>
</dbReference>
<accession>M6FT13</accession>
<dbReference type="EMBL" id="AFJM02000029">
    <property type="protein sequence ID" value="EMM73229.1"/>
    <property type="molecule type" value="Genomic_DNA"/>
</dbReference>
<dbReference type="AlphaFoldDB" id="M6FT13"/>
<name>M6FT13_9LEPT</name>
<evidence type="ECO:0000313" key="4">
    <source>
        <dbReference type="Proteomes" id="UP000012101"/>
    </source>
</evidence>
<protein>
    <submittedName>
        <fullName evidence="3">DnaJ domain protein</fullName>
    </submittedName>
</protein>
<evidence type="ECO:0000259" key="2">
    <source>
        <dbReference type="PROSITE" id="PS50076"/>
    </source>
</evidence>
<proteinExistence type="predicted"/>
<organism evidence="3 4">
    <name type="scientific">Leptospira weilii str. 2006001855</name>
    <dbReference type="NCBI Taxonomy" id="996804"/>
    <lineage>
        <taxon>Bacteria</taxon>
        <taxon>Pseudomonadati</taxon>
        <taxon>Spirochaetota</taxon>
        <taxon>Spirochaetia</taxon>
        <taxon>Leptospirales</taxon>
        <taxon>Leptospiraceae</taxon>
        <taxon>Leptospira</taxon>
    </lineage>
</organism>
<feature type="domain" description="J" evidence="2">
    <location>
        <begin position="142"/>
        <end position="233"/>
    </location>
</feature>
<keyword evidence="1" id="KW-0175">Coiled coil</keyword>
<dbReference type="PROSITE" id="PS50076">
    <property type="entry name" value="DNAJ_2"/>
    <property type="match status" value="1"/>
</dbReference>
<dbReference type="InterPro" id="IPR036869">
    <property type="entry name" value="J_dom_sf"/>
</dbReference>
<feature type="coiled-coil region" evidence="1">
    <location>
        <begin position="102"/>
        <end position="129"/>
    </location>
</feature>
<reference evidence="3 4" key="1">
    <citation type="submission" date="2013-01" db="EMBL/GenBank/DDBJ databases">
        <authorList>
            <person name="Harkins D.M."/>
            <person name="Durkin A.S."/>
            <person name="Brinkac L.M."/>
            <person name="Haft D.H."/>
            <person name="Selengut J.D."/>
            <person name="Sanka R."/>
            <person name="DePew J."/>
            <person name="Purushe J."/>
            <person name="Hospenthal D.R."/>
            <person name="Murray C.K."/>
            <person name="Pimentel G."/>
            <person name="Wasfy M."/>
            <person name="Vinetz J.M."/>
            <person name="Sutton G.G."/>
            <person name="Nierman W.C."/>
            <person name="Fouts D.E."/>
        </authorList>
    </citation>
    <scope>NUCLEOTIDE SEQUENCE [LARGE SCALE GENOMIC DNA]</scope>
    <source>
        <strain evidence="3 4">2006001855</strain>
    </source>
</reference>
<dbReference type="Proteomes" id="UP000012101">
    <property type="component" value="Unassembled WGS sequence"/>
</dbReference>